<evidence type="ECO:0000256" key="1">
    <source>
        <dbReference type="SAM" id="Phobius"/>
    </source>
</evidence>
<name>A0A4Z2BGT6_9TELE</name>
<accession>A0A4Z2BGT6</accession>
<evidence type="ECO:0000313" key="2">
    <source>
        <dbReference type="EMBL" id="TNM91219.1"/>
    </source>
</evidence>
<feature type="transmembrane region" description="Helical" evidence="1">
    <location>
        <begin position="46"/>
        <end position="65"/>
    </location>
</feature>
<keyword evidence="1" id="KW-1133">Transmembrane helix</keyword>
<keyword evidence="1" id="KW-0812">Transmembrane</keyword>
<evidence type="ECO:0000313" key="3">
    <source>
        <dbReference type="Proteomes" id="UP000516260"/>
    </source>
</evidence>
<dbReference type="EMBL" id="SWLE01000016">
    <property type="protein sequence ID" value="TNM91219.1"/>
    <property type="molecule type" value="Genomic_DNA"/>
</dbReference>
<keyword evidence="3" id="KW-1185">Reference proteome</keyword>
<gene>
    <name evidence="2" type="ORF">fugu_003508</name>
</gene>
<protein>
    <submittedName>
        <fullName evidence="2">Uncharacterized protein</fullName>
    </submittedName>
</protein>
<dbReference type="Proteomes" id="UP000516260">
    <property type="component" value="Chromosome 3"/>
</dbReference>
<proteinExistence type="predicted"/>
<dbReference type="AlphaFoldDB" id="A0A4Z2BGT6"/>
<comment type="caution">
    <text evidence="2">The sequence shown here is derived from an EMBL/GenBank/DDBJ whole genome shotgun (WGS) entry which is preliminary data.</text>
</comment>
<sequence length="178" mass="20565">MYINYHHSVNGSFRSLETRSNNSLLMTVICVLTEEFYQVTLSDFKFKSFIVTALNYFCVFLLMVYQSMRHIWLSRPSFPVTRDPCSRVYFTFYRCDCREMSQYSISFFSSSLSGHPCYKVNGVRPKITHFYQQLLISDRSIPPPAQSEGTTGRLLTTDGAAERAAPALFVFQRTCFSV</sequence>
<keyword evidence="1" id="KW-0472">Membrane</keyword>
<reference evidence="2 3" key="1">
    <citation type="submission" date="2019-04" db="EMBL/GenBank/DDBJ databases">
        <title>The sequence and de novo assembly of Takifugu bimaculatus genome using PacBio and Hi-C technologies.</title>
        <authorList>
            <person name="Xu P."/>
            <person name="Liu B."/>
            <person name="Zhou Z."/>
        </authorList>
    </citation>
    <scope>NUCLEOTIDE SEQUENCE [LARGE SCALE GENOMIC DNA]</scope>
    <source>
        <strain evidence="2">TB-2018</strain>
        <tissue evidence="2">Muscle</tissue>
    </source>
</reference>
<organism evidence="2 3">
    <name type="scientific">Takifugu bimaculatus</name>
    <dbReference type="NCBI Taxonomy" id="433685"/>
    <lineage>
        <taxon>Eukaryota</taxon>
        <taxon>Metazoa</taxon>
        <taxon>Chordata</taxon>
        <taxon>Craniata</taxon>
        <taxon>Vertebrata</taxon>
        <taxon>Euteleostomi</taxon>
        <taxon>Actinopterygii</taxon>
        <taxon>Neopterygii</taxon>
        <taxon>Teleostei</taxon>
        <taxon>Neoteleostei</taxon>
        <taxon>Acanthomorphata</taxon>
        <taxon>Eupercaria</taxon>
        <taxon>Tetraodontiformes</taxon>
        <taxon>Tetradontoidea</taxon>
        <taxon>Tetraodontidae</taxon>
        <taxon>Takifugu</taxon>
    </lineage>
</organism>